<dbReference type="Gene3D" id="1.10.30.50">
    <property type="match status" value="1"/>
</dbReference>
<proteinExistence type="predicted"/>
<organism evidence="3 4">
    <name type="scientific">Jiangella mangrovi</name>
    <dbReference type="NCBI Taxonomy" id="1524084"/>
    <lineage>
        <taxon>Bacteria</taxon>
        <taxon>Bacillati</taxon>
        <taxon>Actinomycetota</taxon>
        <taxon>Actinomycetes</taxon>
        <taxon>Jiangellales</taxon>
        <taxon>Jiangellaceae</taxon>
        <taxon>Jiangella</taxon>
    </lineage>
</organism>
<feature type="compositionally biased region" description="Low complexity" evidence="1">
    <location>
        <begin position="307"/>
        <end position="324"/>
    </location>
</feature>
<sequence length="508" mass="53551">MTADRVELVEGLVGLAPGPDLAAALAAVDLAGLPAGGLVAVAQARQRQLAHDEAALLRVFAELAARPQYQACTAPGDLAPGHAHRPVQAAGDEVSLALRWTPGRATSRVALAVELLEDLPDTLTALDTGLIDADQARLIAERTRCLPSPALRRRVEQVVLPVAAARTRWVLDQTLRREVIAADPAGADTRRATAAQQRRVGRPEPANPGGDDAMATLTLHGPAEDLTALWVAADAAARHTRTTGDPRTLDQLRLDLLTGLAWTALDTGHLGCCNPTCTNPARATPADHPEPMTAGPPAAQRDHPRDTASPVTTTAATSTPGPVVLGQRRGRAATVHVTVPITALAGVDETPAELDGFGPIPAATARRIAADATLRRLLTDPADGRLLEYGRTTYAPPADLAAHVVARDRTCRFPTCHRPATEAEIDHRVPWAAGGTTDPANTWALHGGHHKAKTWHGYRIVTDTTCTTWWTTPAGHRYRVEPETIGTVLAAAPAPMPTAPAPQEAVPF</sequence>
<evidence type="ECO:0000313" key="3">
    <source>
        <dbReference type="EMBL" id="MBB5787370.1"/>
    </source>
</evidence>
<comment type="caution">
    <text evidence="3">The sequence shown here is derived from an EMBL/GenBank/DDBJ whole genome shotgun (WGS) entry which is preliminary data.</text>
</comment>
<dbReference type="CDD" id="cd00085">
    <property type="entry name" value="HNHc"/>
    <property type="match status" value="1"/>
</dbReference>
<dbReference type="EMBL" id="JACHMM010000001">
    <property type="protein sequence ID" value="MBB5787370.1"/>
    <property type="molecule type" value="Genomic_DNA"/>
</dbReference>
<dbReference type="SMART" id="SM00507">
    <property type="entry name" value="HNHc"/>
    <property type="match status" value="1"/>
</dbReference>
<evidence type="ECO:0000256" key="1">
    <source>
        <dbReference type="SAM" id="MobiDB-lite"/>
    </source>
</evidence>
<evidence type="ECO:0000313" key="4">
    <source>
        <dbReference type="Proteomes" id="UP000542813"/>
    </source>
</evidence>
<reference evidence="3 4" key="1">
    <citation type="submission" date="2020-08" db="EMBL/GenBank/DDBJ databases">
        <title>Sequencing the genomes of 1000 actinobacteria strains.</title>
        <authorList>
            <person name="Klenk H.-P."/>
        </authorList>
    </citation>
    <scope>NUCLEOTIDE SEQUENCE [LARGE SCALE GENOMIC DNA]</scope>
    <source>
        <strain evidence="3 4">DSM 102122</strain>
    </source>
</reference>
<dbReference type="RefSeq" id="WP_184821382.1">
    <property type="nucleotide sequence ID" value="NZ_JACHMM010000001.1"/>
</dbReference>
<evidence type="ECO:0000259" key="2">
    <source>
        <dbReference type="SMART" id="SM00507"/>
    </source>
</evidence>
<dbReference type="AlphaFoldDB" id="A0A7W9GNX8"/>
<dbReference type="Pfam" id="PF02720">
    <property type="entry name" value="DUF222"/>
    <property type="match status" value="2"/>
</dbReference>
<protein>
    <recommendedName>
        <fullName evidence="2">HNH nuclease domain-containing protein</fullName>
    </recommendedName>
</protein>
<gene>
    <name evidence="3" type="ORF">HD601_001945</name>
</gene>
<feature type="region of interest" description="Disordered" evidence="1">
    <location>
        <begin position="187"/>
        <end position="214"/>
    </location>
</feature>
<name>A0A7W9GNX8_9ACTN</name>
<accession>A0A7W9GNX8</accession>
<feature type="compositionally biased region" description="Low complexity" evidence="1">
    <location>
        <begin position="187"/>
        <end position="198"/>
    </location>
</feature>
<feature type="domain" description="HNH nuclease" evidence="2">
    <location>
        <begin position="399"/>
        <end position="451"/>
    </location>
</feature>
<dbReference type="InterPro" id="IPR003615">
    <property type="entry name" value="HNH_nuc"/>
</dbReference>
<keyword evidence="4" id="KW-1185">Reference proteome</keyword>
<dbReference type="InterPro" id="IPR003870">
    <property type="entry name" value="DUF222"/>
</dbReference>
<dbReference type="Proteomes" id="UP000542813">
    <property type="component" value="Unassembled WGS sequence"/>
</dbReference>
<feature type="region of interest" description="Disordered" evidence="1">
    <location>
        <begin position="283"/>
        <end position="324"/>
    </location>
</feature>